<accession>A0A6I4P074</accession>
<keyword evidence="3" id="KW-1185">Reference proteome</keyword>
<proteinExistence type="predicted"/>
<evidence type="ECO:0000313" key="3">
    <source>
        <dbReference type="Proteomes" id="UP000438182"/>
    </source>
</evidence>
<comment type="caution">
    <text evidence="2">The sequence shown here is derived from an EMBL/GenBank/DDBJ whole genome shotgun (WGS) entry which is preliminary data.</text>
</comment>
<evidence type="ECO:0000313" key="2">
    <source>
        <dbReference type="EMBL" id="MWB97419.1"/>
    </source>
</evidence>
<dbReference type="AlphaFoldDB" id="A0A6I4P074"/>
<gene>
    <name evidence="2" type="ORF">GB864_02440</name>
</gene>
<name>A0A6I4P074_9MICO</name>
<organism evidence="2 3">
    <name type="scientific">Agromyces seonyuensis</name>
    <dbReference type="NCBI Taxonomy" id="2662446"/>
    <lineage>
        <taxon>Bacteria</taxon>
        <taxon>Bacillati</taxon>
        <taxon>Actinomycetota</taxon>
        <taxon>Actinomycetes</taxon>
        <taxon>Micrococcales</taxon>
        <taxon>Microbacteriaceae</taxon>
        <taxon>Agromyces</taxon>
    </lineage>
</organism>
<sequence>MTDATPSPVPSPRPIRRALGAVLLVNAVPHGVAGVQGRPFPSPFSEEPGVSPSSPAANVAWSAVNAVGGLWMLRGGARTRRERVAVGVGAVAMAFVLASWFGGVDERSRPGARRR</sequence>
<feature type="transmembrane region" description="Helical" evidence="1">
    <location>
        <begin position="84"/>
        <end position="103"/>
    </location>
</feature>
<dbReference type="Proteomes" id="UP000438182">
    <property type="component" value="Unassembled WGS sequence"/>
</dbReference>
<keyword evidence="1" id="KW-1133">Transmembrane helix</keyword>
<dbReference type="EMBL" id="WSTA01000006">
    <property type="protein sequence ID" value="MWB97419.1"/>
    <property type="molecule type" value="Genomic_DNA"/>
</dbReference>
<reference evidence="2 3" key="1">
    <citation type="submission" date="2019-12" db="EMBL/GenBank/DDBJ databases">
        <authorList>
            <person name="Kim Y.S."/>
        </authorList>
    </citation>
    <scope>NUCLEOTIDE SEQUENCE [LARGE SCALE GENOMIC DNA]</scope>
    <source>
        <strain evidence="2 3">MMS17-SY077</strain>
    </source>
</reference>
<evidence type="ECO:0000256" key="1">
    <source>
        <dbReference type="SAM" id="Phobius"/>
    </source>
</evidence>
<keyword evidence="1" id="KW-0472">Membrane</keyword>
<keyword evidence="1" id="KW-0812">Transmembrane</keyword>
<protein>
    <submittedName>
        <fullName evidence="2">Uncharacterized protein</fullName>
    </submittedName>
</protein>
<dbReference type="RefSeq" id="WP_160422763.1">
    <property type="nucleotide sequence ID" value="NZ_WSTA01000006.1"/>
</dbReference>